<gene>
    <name evidence="1" type="ORF">L873DRAFT_1935235</name>
</gene>
<accession>A0A3N4IRF4</accession>
<dbReference type="Proteomes" id="UP000276215">
    <property type="component" value="Unassembled WGS sequence"/>
</dbReference>
<evidence type="ECO:0000313" key="1">
    <source>
        <dbReference type="EMBL" id="RPA88386.1"/>
    </source>
</evidence>
<sequence>MSTALFEQGFYKSSDVPMFSSSGCPAAIINELSVYPCSTNGPPDEGRLHNYLHSLVQQELVQKPHVYLMALAAMRTTNRPLVSLPVPLIKSPGSGQSKFMDPTFPFAKFIEGKDEVPATPILYSLDASFCIRTSLPGKKGVKGWWDKYNTDLTLAGTLLPDE</sequence>
<dbReference type="STRING" id="1336337.A0A3N4IRF4"/>
<reference evidence="1 2" key="1">
    <citation type="journal article" date="2018" name="Nat. Ecol. Evol.">
        <title>Pezizomycetes genomes reveal the molecular basis of ectomycorrhizal truffle lifestyle.</title>
        <authorList>
            <person name="Murat C."/>
            <person name="Payen T."/>
            <person name="Noel B."/>
            <person name="Kuo A."/>
            <person name="Morin E."/>
            <person name="Chen J."/>
            <person name="Kohler A."/>
            <person name="Krizsan K."/>
            <person name="Balestrini R."/>
            <person name="Da Silva C."/>
            <person name="Montanini B."/>
            <person name="Hainaut M."/>
            <person name="Levati E."/>
            <person name="Barry K.W."/>
            <person name="Belfiori B."/>
            <person name="Cichocki N."/>
            <person name="Clum A."/>
            <person name="Dockter R.B."/>
            <person name="Fauchery L."/>
            <person name="Guy J."/>
            <person name="Iotti M."/>
            <person name="Le Tacon F."/>
            <person name="Lindquist E.A."/>
            <person name="Lipzen A."/>
            <person name="Malagnac F."/>
            <person name="Mello A."/>
            <person name="Molinier V."/>
            <person name="Miyauchi S."/>
            <person name="Poulain J."/>
            <person name="Riccioni C."/>
            <person name="Rubini A."/>
            <person name="Sitrit Y."/>
            <person name="Splivallo R."/>
            <person name="Traeger S."/>
            <person name="Wang M."/>
            <person name="Zifcakova L."/>
            <person name="Wipf D."/>
            <person name="Zambonelli A."/>
            <person name="Paolocci F."/>
            <person name="Nowrousian M."/>
            <person name="Ottonello S."/>
            <person name="Baldrian P."/>
            <person name="Spatafora J.W."/>
            <person name="Henrissat B."/>
            <person name="Nagy L.G."/>
            <person name="Aury J.M."/>
            <person name="Wincker P."/>
            <person name="Grigoriev I.V."/>
            <person name="Bonfante P."/>
            <person name="Martin F.M."/>
        </authorList>
    </citation>
    <scope>NUCLEOTIDE SEQUENCE [LARGE SCALE GENOMIC DNA]</scope>
    <source>
        <strain evidence="1 2">120613-1</strain>
    </source>
</reference>
<keyword evidence="2" id="KW-1185">Reference proteome</keyword>
<dbReference type="EMBL" id="ML121171">
    <property type="protein sequence ID" value="RPA88386.1"/>
    <property type="molecule type" value="Genomic_DNA"/>
</dbReference>
<proteinExistence type="predicted"/>
<organism evidence="1 2">
    <name type="scientific">Choiromyces venosus 120613-1</name>
    <dbReference type="NCBI Taxonomy" id="1336337"/>
    <lineage>
        <taxon>Eukaryota</taxon>
        <taxon>Fungi</taxon>
        <taxon>Dikarya</taxon>
        <taxon>Ascomycota</taxon>
        <taxon>Pezizomycotina</taxon>
        <taxon>Pezizomycetes</taxon>
        <taxon>Pezizales</taxon>
        <taxon>Tuberaceae</taxon>
        <taxon>Choiromyces</taxon>
    </lineage>
</organism>
<evidence type="ECO:0000313" key="2">
    <source>
        <dbReference type="Proteomes" id="UP000276215"/>
    </source>
</evidence>
<protein>
    <submittedName>
        <fullName evidence="1">Uncharacterized protein</fullName>
    </submittedName>
</protein>
<name>A0A3N4IRF4_9PEZI</name>
<dbReference type="AlphaFoldDB" id="A0A3N4IRF4"/>